<name>A0ABW7X1J2_9NOCA</name>
<reference evidence="1 2" key="1">
    <citation type="submission" date="2024-10" db="EMBL/GenBank/DDBJ databases">
        <title>The Natural Products Discovery Center: Release of the First 8490 Sequenced Strains for Exploring Actinobacteria Biosynthetic Diversity.</title>
        <authorList>
            <person name="Kalkreuter E."/>
            <person name="Kautsar S.A."/>
            <person name="Yang D."/>
            <person name="Bader C.D."/>
            <person name="Teijaro C.N."/>
            <person name="Fluegel L."/>
            <person name="Davis C.M."/>
            <person name="Simpson J.R."/>
            <person name="Lauterbach L."/>
            <person name="Steele A.D."/>
            <person name="Gui C."/>
            <person name="Meng S."/>
            <person name="Li G."/>
            <person name="Viehrig K."/>
            <person name="Ye F."/>
            <person name="Su P."/>
            <person name="Kiefer A.F."/>
            <person name="Nichols A."/>
            <person name="Cepeda A.J."/>
            <person name="Yan W."/>
            <person name="Fan B."/>
            <person name="Jiang Y."/>
            <person name="Adhikari A."/>
            <person name="Zheng C.-J."/>
            <person name="Schuster L."/>
            <person name="Cowan T.M."/>
            <person name="Smanski M.J."/>
            <person name="Chevrette M.G."/>
            <person name="De Carvalho L.P.S."/>
            <person name="Shen B."/>
        </authorList>
    </citation>
    <scope>NUCLEOTIDE SEQUENCE [LARGE SCALE GENOMIC DNA]</scope>
    <source>
        <strain evidence="1 2">NPDC019275</strain>
    </source>
</reference>
<sequence length="310" mass="32566">MDSAGTRVAHANGSARTTLALAISLALLVAAALVGVNAPQARAVGIDTACGTTLSAAEVDTVVELSDTTALTGTPMQRLEQAVANHRRIVEILAEHGDRRGVFAIGLDAVEQAAVMPLQRTEAAFDDPDWSHRISLELLSRFLRNLHAEFSGGATEPQWAHYFALTKQCLLSPARVAMAGYNAHLSVDLSFSVAAVRGTPANAPDYFRLVDAIATEGFRIVEVTKAVYGGDLGPLWRFYFLGEGLDAVLGAGVATGPLLRLADAGANVLIFGNGLALQDPALAATVRAEMDLLWHSADVAFEVLVALGGL</sequence>
<protein>
    <submittedName>
        <fullName evidence="1">DUF5995 family protein</fullName>
    </submittedName>
</protein>
<dbReference type="RefSeq" id="WP_397092915.1">
    <property type="nucleotide sequence ID" value="NZ_JBIRYO010000009.1"/>
</dbReference>
<evidence type="ECO:0000313" key="2">
    <source>
        <dbReference type="Proteomes" id="UP001611415"/>
    </source>
</evidence>
<evidence type="ECO:0000313" key="1">
    <source>
        <dbReference type="EMBL" id="MFI2474971.1"/>
    </source>
</evidence>
<dbReference type="Proteomes" id="UP001611415">
    <property type="component" value="Unassembled WGS sequence"/>
</dbReference>
<dbReference type="Pfam" id="PF19458">
    <property type="entry name" value="DUF5995"/>
    <property type="match status" value="1"/>
</dbReference>
<gene>
    <name evidence="1" type="ORF">ACH49W_16470</name>
</gene>
<accession>A0ABW7X1J2</accession>
<dbReference type="InterPro" id="IPR046037">
    <property type="entry name" value="DUF5995"/>
</dbReference>
<proteinExistence type="predicted"/>
<dbReference type="EMBL" id="JBIRYO010000009">
    <property type="protein sequence ID" value="MFI2474971.1"/>
    <property type="molecule type" value="Genomic_DNA"/>
</dbReference>
<keyword evidence="2" id="KW-1185">Reference proteome</keyword>
<organism evidence="1 2">
    <name type="scientific">Nocardia xishanensis</name>
    <dbReference type="NCBI Taxonomy" id="238964"/>
    <lineage>
        <taxon>Bacteria</taxon>
        <taxon>Bacillati</taxon>
        <taxon>Actinomycetota</taxon>
        <taxon>Actinomycetes</taxon>
        <taxon>Mycobacteriales</taxon>
        <taxon>Nocardiaceae</taxon>
        <taxon>Nocardia</taxon>
    </lineage>
</organism>
<comment type="caution">
    <text evidence="1">The sequence shown here is derived from an EMBL/GenBank/DDBJ whole genome shotgun (WGS) entry which is preliminary data.</text>
</comment>